<feature type="region of interest" description="Disordered" evidence="1">
    <location>
        <begin position="27"/>
        <end position="50"/>
    </location>
</feature>
<organism evidence="2 3">
    <name type="scientific">Podarcis lilfordi</name>
    <name type="common">Lilford's wall lizard</name>
    <dbReference type="NCBI Taxonomy" id="74358"/>
    <lineage>
        <taxon>Eukaryota</taxon>
        <taxon>Metazoa</taxon>
        <taxon>Chordata</taxon>
        <taxon>Craniata</taxon>
        <taxon>Vertebrata</taxon>
        <taxon>Euteleostomi</taxon>
        <taxon>Lepidosauria</taxon>
        <taxon>Squamata</taxon>
        <taxon>Bifurcata</taxon>
        <taxon>Unidentata</taxon>
        <taxon>Episquamata</taxon>
        <taxon>Laterata</taxon>
        <taxon>Lacertibaenia</taxon>
        <taxon>Lacertidae</taxon>
        <taxon>Podarcis</taxon>
    </lineage>
</organism>
<evidence type="ECO:0000313" key="3">
    <source>
        <dbReference type="Proteomes" id="UP001178461"/>
    </source>
</evidence>
<evidence type="ECO:0000313" key="2">
    <source>
        <dbReference type="EMBL" id="CAI5776582.1"/>
    </source>
</evidence>
<dbReference type="AlphaFoldDB" id="A0AA35KDZ1"/>
<sequence length="107" mass="11924">MLEDHCFDGSPFFSLEKLERAAACRKAGGGEGGVSEEELAKYPPGSRGTKRQLACLPLSVSSGCLKNHFFAVKKVPSSFFFFLNYYSFVPGPRARSKRNLPRMPIFR</sequence>
<dbReference type="Proteomes" id="UP001178461">
    <property type="component" value="Chromosome 6"/>
</dbReference>
<proteinExistence type="predicted"/>
<name>A0AA35KDZ1_9SAUR</name>
<accession>A0AA35KDZ1</accession>
<protein>
    <submittedName>
        <fullName evidence="2">Uncharacterized protein</fullName>
    </submittedName>
</protein>
<keyword evidence="3" id="KW-1185">Reference proteome</keyword>
<evidence type="ECO:0000256" key="1">
    <source>
        <dbReference type="SAM" id="MobiDB-lite"/>
    </source>
</evidence>
<dbReference type="EMBL" id="OX395131">
    <property type="protein sequence ID" value="CAI5776582.1"/>
    <property type="molecule type" value="Genomic_DNA"/>
</dbReference>
<gene>
    <name evidence="2" type="ORF">PODLI_1B034477</name>
</gene>
<reference evidence="2" key="1">
    <citation type="submission" date="2022-12" db="EMBL/GenBank/DDBJ databases">
        <authorList>
            <person name="Alioto T."/>
            <person name="Alioto T."/>
            <person name="Gomez Garrido J."/>
        </authorList>
    </citation>
    <scope>NUCLEOTIDE SEQUENCE</scope>
</reference>